<evidence type="ECO:0000313" key="1">
    <source>
        <dbReference type="EMBL" id="UUC46432.1"/>
    </source>
</evidence>
<proteinExistence type="predicted"/>
<keyword evidence="2" id="KW-1185">Reference proteome</keyword>
<accession>A0ABY5IWC8</accession>
<sequence>MNLTRAKIEEFKDEVDGLTGYYLIIDEIEDNLPENPDISIESCKSLIEGLSKKALELISDKYNADKQLMKACEGNMSTLVKTAFDEVYKTSIEKDLHESLYNIIQNKSRVNKLLDAAKVEMQKNTKKAVDKIAAIRHDRGDISHGRVYPKKSESELHLANSILSITDGICSFMIHELAIQYQLKLEQAKMLVYKEEGDYNQWLDEQNDNLLTKIDFSRLLYNNNYEKYEEIFYSEYQDSLSSEKLEELEELDKKLDTIPLETVEREIENLINTFQEQEFWTPHRLEKLEELTSAYNFVFEETRQAIEEFLFTEKDPLPDEAIQVLIERPNLKERKERTEFAIGRIKLMASILKDS</sequence>
<dbReference type="EMBL" id="CP101751">
    <property type="protein sequence ID" value="UUC46432.1"/>
    <property type="molecule type" value="Genomic_DNA"/>
</dbReference>
<name>A0ABY5IWC8_9FLAO</name>
<dbReference type="RefSeq" id="WP_256552096.1">
    <property type="nucleotide sequence ID" value="NZ_CP101751.1"/>
</dbReference>
<reference evidence="1" key="1">
    <citation type="submission" date="2022-07" db="EMBL/GenBank/DDBJ databases">
        <title>Isolation, identification, and degradation of a PFOSA degrading strain from sewage treatment plant.</title>
        <authorList>
            <person name="Zhang L."/>
            <person name="Huo Y."/>
        </authorList>
    </citation>
    <scope>NUCLEOTIDE SEQUENCE</scope>
    <source>
        <strain evidence="1">C1</strain>
    </source>
</reference>
<organism evidence="1 2">
    <name type="scientific">Flavobacterium cerinum</name>
    <dbReference type="NCBI Taxonomy" id="2502784"/>
    <lineage>
        <taxon>Bacteria</taxon>
        <taxon>Pseudomonadati</taxon>
        <taxon>Bacteroidota</taxon>
        <taxon>Flavobacteriia</taxon>
        <taxon>Flavobacteriales</taxon>
        <taxon>Flavobacteriaceae</taxon>
        <taxon>Flavobacterium</taxon>
    </lineage>
</organism>
<protein>
    <recommendedName>
        <fullName evidence="3">Abortive infection protein-like C-terminal domain-containing protein</fullName>
    </recommendedName>
</protein>
<gene>
    <name evidence="1" type="ORF">NOX80_04325</name>
</gene>
<evidence type="ECO:0000313" key="2">
    <source>
        <dbReference type="Proteomes" id="UP001059844"/>
    </source>
</evidence>
<evidence type="ECO:0008006" key="3">
    <source>
        <dbReference type="Google" id="ProtNLM"/>
    </source>
</evidence>
<dbReference type="Proteomes" id="UP001059844">
    <property type="component" value="Chromosome"/>
</dbReference>